<reference evidence="9" key="1">
    <citation type="journal article" date="2021" name="Elife">
        <title>Highly contiguous assemblies of 101 drosophilid genomes.</title>
        <authorList>
            <person name="Kim B.Y."/>
            <person name="Wang J.R."/>
            <person name="Miller D.E."/>
            <person name="Barmina O."/>
            <person name="Delaney E."/>
            <person name="Thompson A."/>
            <person name="Comeault A.A."/>
            <person name="Peede D."/>
            <person name="D'Agostino E.R."/>
            <person name="Pelaez J."/>
            <person name="Aguilar J.M."/>
            <person name="Haji D."/>
            <person name="Matsunaga T."/>
            <person name="Armstrong E.E."/>
            <person name="Zych M."/>
            <person name="Ogawa Y."/>
            <person name="Stamenkovic-Radak M."/>
            <person name="Jelic M."/>
            <person name="Veselinovic M.S."/>
            <person name="Tanaskovic M."/>
            <person name="Eric P."/>
            <person name="Gao J.J."/>
            <person name="Katoh T.K."/>
            <person name="Toda M.J."/>
            <person name="Watabe H."/>
            <person name="Watada M."/>
            <person name="Davis J.S."/>
            <person name="Moyle L.C."/>
            <person name="Manoli G."/>
            <person name="Bertolini E."/>
            <person name="Kostal V."/>
            <person name="Hawley R.S."/>
            <person name="Takahashi A."/>
            <person name="Jones C.D."/>
            <person name="Price D.K."/>
            <person name="Whiteman N."/>
            <person name="Kopp A."/>
            <person name="Matute D.R."/>
            <person name="Petrov D.A."/>
        </authorList>
    </citation>
    <scope>NUCLEOTIDE SEQUENCE [LARGE SCALE GENOMIC DNA]</scope>
</reference>
<dbReference type="Pfam" id="PF01490">
    <property type="entry name" value="Aa_trans"/>
    <property type="match status" value="1"/>
</dbReference>
<organism evidence="10">
    <name type="scientific">Drosophila rhopaloa</name>
    <name type="common">Fruit fly</name>
    <dbReference type="NCBI Taxonomy" id="1041015"/>
    <lineage>
        <taxon>Eukaryota</taxon>
        <taxon>Metazoa</taxon>
        <taxon>Ecdysozoa</taxon>
        <taxon>Arthropoda</taxon>
        <taxon>Hexapoda</taxon>
        <taxon>Insecta</taxon>
        <taxon>Pterygota</taxon>
        <taxon>Neoptera</taxon>
        <taxon>Endopterygota</taxon>
        <taxon>Diptera</taxon>
        <taxon>Brachycera</taxon>
        <taxon>Muscomorpha</taxon>
        <taxon>Ephydroidea</taxon>
        <taxon>Drosophilidae</taxon>
        <taxon>Drosophila</taxon>
        <taxon>Sophophora</taxon>
    </lineage>
</organism>
<evidence type="ECO:0000256" key="5">
    <source>
        <dbReference type="SAM" id="MobiDB-lite"/>
    </source>
</evidence>
<reference evidence="10" key="2">
    <citation type="submission" date="2025-04" db="UniProtKB">
        <authorList>
            <consortium name="RefSeq"/>
        </authorList>
    </citation>
    <scope>IDENTIFICATION</scope>
</reference>
<dbReference type="EnsemblMetazoa" id="XM_017118829.2">
    <property type="protein sequence ID" value="XP_016974318.1"/>
    <property type="gene ID" value="LOC108041058"/>
</dbReference>
<dbReference type="GO" id="GO:0015179">
    <property type="term" value="F:L-amino acid transmembrane transporter activity"/>
    <property type="evidence" value="ECO:0007669"/>
    <property type="project" value="TreeGrafter"/>
</dbReference>
<reference evidence="8" key="3">
    <citation type="submission" date="2025-05" db="UniProtKB">
        <authorList>
            <consortium name="EnsemblMetazoa"/>
        </authorList>
    </citation>
    <scope>IDENTIFICATION</scope>
</reference>
<dbReference type="PANTHER" id="PTHR22950:SF340">
    <property type="entry name" value="AMINO ACID TRANSPORTER TRANSMEMBRANE DOMAIN-CONTAINING PROTEIN-RELATED"/>
    <property type="match status" value="1"/>
</dbReference>
<dbReference type="AlphaFoldDB" id="A0A6P4EH16"/>
<feature type="domain" description="Amino acid transporter transmembrane" evidence="7">
    <location>
        <begin position="47"/>
        <end position="102"/>
    </location>
</feature>
<dbReference type="OrthoDB" id="1684102at2759"/>
<dbReference type="RefSeq" id="XP_016974318.1">
    <property type="nucleotide sequence ID" value="XM_017118829.1"/>
</dbReference>
<keyword evidence="4 6" id="KW-0472">Membrane</keyword>
<keyword evidence="2 6" id="KW-0812">Transmembrane</keyword>
<evidence type="ECO:0000313" key="9">
    <source>
        <dbReference type="Proteomes" id="UP001652680"/>
    </source>
</evidence>
<accession>A0A6P4EH16</accession>
<evidence type="ECO:0000259" key="7">
    <source>
        <dbReference type="Pfam" id="PF01490"/>
    </source>
</evidence>
<feature type="transmembrane region" description="Helical" evidence="6">
    <location>
        <begin position="51"/>
        <end position="71"/>
    </location>
</feature>
<evidence type="ECO:0000256" key="6">
    <source>
        <dbReference type="SAM" id="Phobius"/>
    </source>
</evidence>
<dbReference type="PANTHER" id="PTHR22950">
    <property type="entry name" value="AMINO ACID TRANSPORTER"/>
    <property type="match status" value="1"/>
</dbReference>
<dbReference type="Proteomes" id="UP001652680">
    <property type="component" value="Unassembled WGS sequence"/>
</dbReference>
<evidence type="ECO:0000256" key="3">
    <source>
        <dbReference type="ARBA" id="ARBA00022989"/>
    </source>
</evidence>
<evidence type="ECO:0000256" key="1">
    <source>
        <dbReference type="ARBA" id="ARBA00004141"/>
    </source>
</evidence>
<dbReference type="GO" id="GO:0005774">
    <property type="term" value="C:vacuolar membrane"/>
    <property type="evidence" value="ECO:0007669"/>
    <property type="project" value="TreeGrafter"/>
</dbReference>
<feature type="region of interest" description="Disordered" evidence="5">
    <location>
        <begin position="1"/>
        <end position="20"/>
    </location>
</feature>
<gene>
    <name evidence="10" type="primary">LOC108041058</name>
    <name evidence="8" type="synonym">108041058</name>
</gene>
<protein>
    <submittedName>
        <fullName evidence="10">Uncharacterized protein LOC108041058 isoform X3</fullName>
    </submittedName>
</protein>
<sequence length="169" mass="18794">MEPKQQDQAQKRDDPGDHNEPLTIAQSITSFYIYNPYEKRSVEVPLTNCDAFISLLKCVIGTGILAMPLAFRCSGFVVGAVMSILLMILLTYSIHLLVYIWNDRVLSEATSSTGFHAGSGENRLRGWSKVGAVLRTNCRISDLLRSGLRTVPVVHRLPGFRGQELQGDR</sequence>
<proteinExistence type="predicted"/>
<feature type="transmembrane region" description="Helical" evidence="6">
    <location>
        <begin position="78"/>
        <end position="101"/>
    </location>
</feature>
<comment type="subcellular location">
    <subcellularLocation>
        <location evidence="1">Membrane</location>
        <topology evidence="1">Multi-pass membrane protein</topology>
    </subcellularLocation>
</comment>
<keyword evidence="3 6" id="KW-1133">Transmembrane helix</keyword>
<evidence type="ECO:0000313" key="8">
    <source>
        <dbReference type="EnsemblMetazoa" id="XP_016974318.1"/>
    </source>
</evidence>
<name>A0A6P4EH16_DRORH</name>
<dbReference type="GeneID" id="108041058"/>
<evidence type="ECO:0000256" key="2">
    <source>
        <dbReference type="ARBA" id="ARBA00022692"/>
    </source>
</evidence>
<evidence type="ECO:0000313" key="10">
    <source>
        <dbReference type="RefSeq" id="XP_016974318.1"/>
    </source>
</evidence>
<keyword evidence="9" id="KW-1185">Reference proteome</keyword>
<evidence type="ECO:0000256" key="4">
    <source>
        <dbReference type="ARBA" id="ARBA00023136"/>
    </source>
</evidence>
<dbReference type="InterPro" id="IPR013057">
    <property type="entry name" value="AA_transpt_TM"/>
</dbReference>